<feature type="DNA-binding region" description="H-T-H motif" evidence="4">
    <location>
        <begin position="41"/>
        <end position="60"/>
    </location>
</feature>
<sequence>MTGEDQDPIRRRPGGRAARVRQAVLAAAMEVLAEHGLARLTIAEVAARAGVNETTVYRRWGSREKLALDAMLTASDEGIPVPDTGAVRTDLAAFARALADYLATPLGRAVVRGAVLGADDPALAESWQTFWQSRLDQAGVIVRRAVERGELPADTDTALALELLCAPLQARAVLAHRTLDPTLPTRLADLVLDGLRARE</sequence>
<gene>
    <name evidence="6" type="ORF">VM95_05135</name>
</gene>
<dbReference type="EMBL" id="JZKH01000006">
    <property type="protein sequence ID" value="KJS63132.1"/>
    <property type="molecule type" value="Genomic_DNA"/>
</dbReference>
<dbReference type="Pfam" id="PF16859">
    <property type="entry name" value="TetR_C_11"/>
    <property type="match status" value="1"/>
</dbReference>
<proteinExistence type="predicted"/>
<evidence type="ECO:0000256" key="1">
    <source>
        <dbReference type="ARBA" id="ARBA00023015"/>
    </source>
</evidence>
<evidence type="ECO:0000313" key="6">
    <source>
        <dbReference type="EMBL" id="KJS63132.1"/>
    </source>
</evidence>
<dbReference type="SUPFAM" id="SSF48498">
    <property type="entry name" value="Tetracyclin repressor-like, C-terminal domain"/>
    <property type="match status" value="1"/>
</dbReference>
<name>A0A0F2TN25_STRR3</name>
<dbReference type="Pfam" id="PF00440">
    <property type="entry name" value="TetR_N"/>
    <property type="match status" value="1"/>
</dbReference>
<dbReference type="InterPro" id="IPR009057">
    <property type="entry name" value="Homeodomain-like_sf"/>
</dbReference>
<dbReference type="AlphaFoldDB" id="A0A0F2TN25"/>
<keyword evidence="3" id="KW-0804">Transcription</keyword>
<dbReference type="PRINTS" id="PR00455">
    <property type="entry name" value="HTHTETR"/>
</dbReference>
<keyword evidence="1" id="KW-0805">Transcription regulation</keyword>
<keyword evidence="2 4" id="KW-0238">DNA-binding</keyword>
<evidence type="ECO:0000259" key="5">
    <source>
        <dbReference type="PROSITE" id="PS50977"/>
    </source>
</evidence>
<dbReference type="PROSITE" id="PS50977">
    <property type="entry name" value="HTH_TETR_2"/>
    <property type="match status" value="1"/>
</dbReference>
<dbReference type="InterPro" id="IPR050109">
    <property type="entry name" value="HTH-type_TetR-like_transc_reg"/>
</dbReference>
<dbReference type="GO" id="GO:0003700">
    <property type="term" value="F:DNA-binding transcription factor activity"/>
    <property type="evidence" value="ECO:0007669"/>
    <property type="project" value="TreeGrafter"/>
</dbReference>
<dbReference type="Gene3D" id="1.10.10.60">
    <property type="entry name" value="Homeodomain-like"/>
    <property type="match status" value="1"/>
</dbReference>
<dbReference type="SUPFAM" id="SSF46689">
    <property type="entry name" value="Homeodomain-like"/>
    <property type="match status" value="1"/>
</dbReference>
<evidence type="ECO:0000313" key="7">
    <source>
        <dbReference type="Proteomes" id="UP000033699"/>
    </source>
</evidence>
<comment type="caution">
    <text evidence="6">The sequence shown here is derived from an EMBL/GenBank/DDBJ whole genome shotgun (WGS) entry which is preliminary data.</text>
</comment>
<dbReference type="OrthoDB" id="9796019at2"/>
<organism evidence="6 7">
    <name type="scientific">Streptomyces rubellomurinus (strain ATCC 31215)</name>
    <dbReference type="NCBI Taxonomy" id="359131"/>
    <lineage>
        <taxon>Bacteria</taxon>
        <taxon>Bacillati</taxon>
        <taxon>Actinomycetota</taxon>
        <taxon>Actinomycetes</taxon>
        <taxon>Kitasatosporales</taxon>
        <taxon>Streptomycetaceae</taxon>
        <taxon>Streptomyces</taxon>
    </lineage>
</organism>
<evidence type="ECO:0000256" key="3">
    <source>
        <dbReference type="ARBA" id="ARBA00023163"/>
    </source>
</evidence>
<reference evidence="6 7" key="1">
    <citation type="submission" date="2015-02" db="EMBL/GenBank/DDBJ databases">
        <authorList>
            <person name="Ju K.-S."/>
            <person name="Doroghazi J.R."/>
            <person name="Metcalf W."/>
        </authorList>
    </citation>
    <scope>NUCLEOTIDE SEQUENCE [LARGE SCALE GENOMIC DNA]</scope>
    <source>
        <strain evidence="6 7">ATCC 31215</strain>
    </source>
</reference>
<dbReference type="GO" id="GO:0000976">
    <property type="term" value="F:transcription cis-regulatory region binding"/>
    <property type="evidence" value="ECO:0007669"/>
    <property type="project" value="TreeGrafter"/>
</dbReference>
<feature type="domain" description="HTH tetR-type" evidence="5">
    <location>
        <begin position="18"/>
        <end position="78"/>
    </location>
</feature>
<keyword evidence="7" id="KW-1185">Reference proteome</keyword>
<dbReference type="Proteomes" id="UP000033699">
    <property type="component" value="Unassembled WGS sequence"/>
</dbReference>
<dbReference type="PANTHER" id="PTHR30055">
    <property type="entry name" value="HTH-TYPE TRANSCRIPTIONAL REGULATOR RUTR"/>
    <property type="match status" value="1"/>
</dbReference>
<accession>A0A0F2TN25</accession>
<evidence type="ECO:0000256" key="4">
    <source>
        <dbReference type="PROSITE-ProRule" id="PRU00335"/>
    </source>
</evidence>
<evidence type="ECO:0000256" key="2">
    <source>
        <dbReference type="ARBA" id="ARBA00023125"/>
    </source>
</evidence>
<dbReference type="PANTHER" id="PTHR30055:SF148">
    <property type="entry name" value="TETR-FAMILY TRANSCRIPTIONAL REGULATOR"/>
    <property type="match status" value="1"/>
</dbReference>
<dbReference type="InterPro" id="IPR011075">
    <property type="entry name" value="TetR_C"/>
</dbReference>
<dbReference type="InterPro" id="IPR001647">
    <property type="entry name" value="HTH_TetR"/>
</dbReference>
<dbReference type="InterPro" id="IPR036271">
    <property type="entry name" value="Tet_transcr_reg_TetR-rel_C_sf"/>
</dbReference>
<dbReference type="Gene3D" id="1.10.357.10">
    <property type="entry name" value="Tetracycline Repressor, domain 2"/>
    <property type="match status" value="1"/>
</dbReference>
<protein>
    <submittedName>
        <fullName evidence="6">TetR family transcriptional regulator</fullName>
    </submittedName>
</protein>
<dbReference type="PATRIC" id="fig|359131.3.peg.5600"/>